<evidence type="ECO:0000259" key="5">
    <source>
        <dbReference type="PROSITE" id="PS50045"/>
    </source>
</evidence>
<dbReference type="InterPro" id="IPR027417">
    <property type="entry name" value="P-loop_NTPase"/>
</dbReference>
<sequence length="537" mass="61034">MFDVIISLDSNGFITTIEWKNPELQKSLGDIWSAYPGAVFSDIPAFVTNPDEETICWNDEEFQYHRFEMPGGESAVFLKYNDHMEELLKAALDIFPESIQLYDRNAMAVYFNNAGLSTMDFPHNEIKHKHVLELFEVDADYSTVLTALRTQNRIANRFCRYKARSGASFTTVNNAWPVFRDGKLLGIVDTEMNMEMVEGKIKELSRIEDALKESRLQVNQFSWKSLEDIPAESVAMKKLMIDAGRAAQKTENLLISGEEGTETELLAYGICNTGLRKDRPVQVMNCAAIPEELQEQVLLGTETGNEDERTGLLEKADGGILLLEEVSSLSLRAQSILLHVLQGDSFRRTGGSDDIYSSFSVVSTTSELLPELVKTKNFRIDLYYRLSVCPLYIPPLRERRKDIRNLIQERIAANENLSIFRNRFSGISGKALQYMEAYPWPGNRKELNYAVDYAMSRGKGPEILPDDLPAFLTDNSAAADLPDEDFKPEDLKKAVEKFEQTYIRKTMNHYNGNISKSAEALGLKRQSLQYRLRKSRQ</sequence>
<proteinExistence type="predicted"/>
<dbReference type="SUPFAM" id="SSF46689">
    <property type="entry name" value="Homeodomain-like"/>
    <property type="match status" value="1"/>
</dbReference>
<dbReference type="AlphaFoldDB" id="A0A1I6JRZ3"/>
<dbReference type="PANTHER" id="PTHR32071">
    <property type="entry name" value="TRANSCRIPTIONAL REGULATORY PROTEIN"/>
    <property type="match status" value="1"/>
</dbReference>
<keyword evidence="2" id="KW-0067">ATP-binding</keyword>
<dbReference type="InterPro" id="IPR025943">
    <property type="entry name" value="Sigma_54_int_dom_ATP-bd_2"/>
</dbReference>
<protein>
    <submittedName>
        <fullName evidence="6">Arginine utilization regulatory protein</fullName>
    </submittedName>
</protein>
<dbReference type="EMBL" id="FOZC01000010">
    <property type="protein sequence ID" value="SFR81747.1"/>
    <property type="molecule type" value="Genomic_DNA"/>
</dbReference>
<dbReference type="CDD" id="cd00009">
    <property type="entry name" value="AAA"/>
    <property type="match status" value="1"/>
</dbReference>
<evidence type="ECO:0000256" key="2">
    <source>
        <dbReference type="ARBA" id="ARBA00022840"/>
    </source>
</evidence>
<evidence type="ECO:0000313" key="6">
    <source>
        <dbReference type="EMBL" id="SFR81747.1"/>
    </source>
</evidence>
<feature type="domain" description="Sigma-54 factor interaction" evidence="5">
    <location>
        <begin position="229"/>
        <end position="456"/>
    </location>
</feature>
<dbReference type="InterPro" id="IPR009057">
    <property type="entry name" value="Homeodomain-like_sf"/>
</dbReference>
<dbReference type="GO" id="GO:0005524">
    <property type="term" value="F:ATP binding"/>
    <property type="evidence" value="ECO:0007669"/>
    <property type="project" value="UniProtKB-KW"/>
</dbReference>
<dbReference type="InterPro" id="IPR002197">
    <property type="entry name" value="HTH_Fis"/>
</dbReference>
<dbReference type="Gene3D" id="1.10.8.60">
    <property type="match status" value="1"/>
</dbReference>
<dbReference type="InterPro" id="IPR035965">
    <property type="entry name" value="PAS-like_dom_sf"/>
</dbReference>
<gene>
    <name evidence="6" type="ORF">SAMN02910262_01867</name>
</gene>
<dbReference type="GO" id="GO:0006355">
    <property type="term" value="P:regulation of DNA-templated transcription"/>
    <property type="evidence" value="ECO:0007669"/>
    <property type="project" value="InterPro"/>
</dbReference>
<reference evidence="6 7" key="1">
    <citation type="submission" date="2016-10" db="EMBL/GenBank/DDBJ databases">
        <authorList>
            <person name="de Groot N.N."/>
        </authorList>
    </citation>
    <scope>NUCLEOTIDE SEQUENCE [LARGE SCALE GENOMIC DNA]</scope>
    <source>
        <strain evidence="6 7">F</strain>
    </source>
</reference>
<dbReference type="PROSITE" id="PS50045">
    <property type="entry name" value="SIGMA54_INTERACT_4"/>
    <property type="match status" value="1"/>
</dbReference>
<keyword evidence="3" id="KW-0805">Transcription regulation</keyword>
<keyword evidence="4" id="KW-0804">Transcription</keyword>
<name>A0A1I6JRZ3_9FIRM</name>
<dbReference type="SUPFAM" id="SSF55785">
    <property type="entry name" value="PYP-like sensor domain (PAS domain)"/>
    <property type="match status" value="1"/>
</dbReference>
<dbReference type="Gene3D" id="3.40.50.300">
    <property type="entry name" value="P-loop containing nucleotide triphosphate hydrolases"/>
    <property type="match status" value="1"/>
</dbReference>
<dbReference type="Gene3D" id="3.30.450.20">
    <property type="entry name" value="PAS domain"/>
    <property type="match status" value="1"/>
</dbReference>
<evidence type="ECO:0000256" key="4">
    <source>
        <dbReference type="ARBA" id="ARBA00023163"/>
    </source>
</evidence>
<dbReference type="PROSITE" id="PS00676">
    <property type="entry name" value="SIGMA54_INTERACT_2"/>
    <property type="match status" value="1"/>
</dbReference>
<dbReference type="PRINTS" id="PR01590">
    <property type="entry name" value="HTHFIS"/>
</dbReference>
<dbReference type="GO" id="GO:0043565">
    <property type="term" value="F:sequence-specific DNA binding"/>
    <property type="evidence" value="ECO:0007669"/>
    <property type="project" value="InterPro"/>
</dbReference>
<dbReference type="InterPro" id="IPR002078">
    <property type="entry name" value="Sigma_54_int"/>
</dbReference>
<evidence type="ECO:0000256" key="3">
    <source>
        <dbReference type="ARBA" id="ARBA00023015"/>
    </source>
</evidence>
<dbReference type="Pfam" id="PF02954">
    <property type="entry name" value="HTH_8"/>
    <property type="match status" value="1"/>
</dbReference>
<keyword evidence="1" id="KW-0547">Nucleotide-binding</keyword>
<dbReference type="Pfam" id="PF25601">
    <property type="entry name" value="AAA_lid_14"/>
    <property type="match status" value="1"/>
</dbReference>
<evidence type="ECO:0000256" key="1">
    <source>
        <dbReference type="ARBA" id="ARBA00022741"/>
    </source>
</evidence>
<dbReference type="Gene3D" id="1.10.10.60">
    <property type="entry name" value="Homeodomain-like"/>
    <property type="match status" value="1"/>
</dbReference>
<dbReference type="InterPro" id="IPR058031">
    <property type="entry name" value="AAA_lid_NorR"/>
</dbReference>
<dbReference type="Pfam" id="PF00158">
    <property type="entry name" value="Sigma54_activat"/>
    <property type="match status" value="1"/>
</dbReference>
<dbReference type="Proteomes" id="UP000214760">
    <property type="component" value="Unassembled WGS sequence"/>
</dbReference>
<organism evidence="6 7">
    <name type="scientific">[Clostridium] aminophilum</name>
    <dbReference type="NCBI Taxonomy" id="1526"/>
    <lineage>
        <taxon>Bacteria</taxon>
        <taxon>Bacillati</taxon>
        <taxon>Bacillota</taxon>
        <taxon>Clostridia</taxon>
        <taxon>Lachnospirales</taxon>
        <taxon>Lachnospiraceae</taxon>
    </lineage>
</organism>
<accession>A0A1I6JRZ3</accession>
<dbReference type="SUPFAM" id="SSF52540">
    <property type="entry name" value="P-loop containing nucleoside triphosphate hydrolases"/>
    <property type="match status" value="1"/>
</dbReference>
<dbReference type="RefSeq" id="WP_031473487.1">
    <property type="nucleotide sequence ID" value="NZ_FOZC01000010.1"/>
</dbReference>
<evidence type="ECO:0000313" key="7">
    <source>
        <dbReference type="Proteomes" id="UP000214760"/>
    </source>
</evidence>